<sequence length="354" mass="39746">MTKAALLRAATHVAFDAATTESLLNIGAINVVRASDCLIVGPSRLDALEHARTRETWRSLFEESSFRDESGEPWDRLYSPDIRWGLPVVLWVSVSLRERVNLWRACRWLRHLGIASGEVLVAEFEFVFGTINRSCEPPIMPRFNCSASVAHHPNEVLLDRLDTACPWPVERYEHAVRLWECYVDDNPLLFVESCIRGVDGFPELAPLWGLLSCFFPRRAAGGTLRLSRLDELILTILSTEENLTAVSVFCHESQFGLDLRELLSCTGDLFLRARLDQWAKHGSAAVERAPGPRPPNAGSPMRSKVYRLTERGMQLRDKGLDRLTDAPSLPIAGTEAYSPSAPWVLLEDGRLSRL</sequence>
<name>A0A150P9M7_SORCE</name>
<accession>A0A150P9M7</accession>
<organism evidence="1 2">
    <name type="scientific">Sorangium cellulosum</name>
    <name type="common">Polyangium cellulosum</name>
    <dbReference type="NCBI Taxonomy" id="56"/>
    <lineage>
        <taxon>Bacteria</taxon>
        <taxon>Pseudomonadati</taxon>
        <taxon>Myxococcota</taxon>
        <taxon>Polyangia</taxon>
        <taxon>Polyangiales</taxon>
        <taxon>Polyangiaceae</taxon>
        <taxon>Sorangium</taxon>
    </lineage>
</organism>
<protein>
    <recommendedName>
        <fullName evidence="3">DUF1835 domain-containing protein</fullName>
    </recommendedName>
</protein>
<dbReference type="AlphaFoldDB" id="A0A150P9M7"/>
<evidence type="ECO:0000313" key="2">
    <source>
        <dbReference type="Proteomes" id="UP000075604"/>
    </source>
</evidence>
<dbReference type="Proteomes" id="UP000075604">
    <property type="component" value="Unassembled WGS sequence"/>
</dbReference>
<gene>
    <name evidence="1" type="ORF">BE04_43905</name>
</gene>
<evidence type="ECO:0000313" key="1">
    <source>
        <dbReference type="EMBL" id="KYF52178.1"/>
    </source>
</evidence>
<evidence type="ECO:0008006" key="3">
    <source>
        <dbReference type="Google" id="ProtNLM"/>
    </source>
</evidence>
<dbReference type="EMBL" id="JELX01003460">
    <property type="protein sequence ID" value="KYF52178.1"/>
    <property type="molecule type" value="Genomic_DNA"/>
</dbReference>
<reference evidence="1 2" key="1">
    <citation type="submission" date="2014-02" db="EMBL/GenBank/DDBJ databases">
        <title>The small core and large imbalanced accessory genome model reveals a collaborative survival strategy of Sorangium cellulosum strains in nature.</title>
        <authorList>
            <person name="Han K."/>
            <person name="Peng R."/>
            <person name="Blom J."/>
            <person name="Li Y.-Z."/>
        </authorList>
    </citation>
    <scope>NUCLEOTIDE SEQUENCE [LARGE SCALE GENOMIC DNA]</scope>
    <source>
        <strain evidence="1 2">So0157-18</strain>
    </source>
</reference>
<proteinExistence type="predicted"/>
<comment type="caution">
    <text evidence="1">The sequence shown here is derived from an EMBL/GenBank/DDBJ whole genome shotgun (WGS) entry which is preliminary data.</text>
</comment>